<dbReference type="EMBL" id="AWSI01000009">
    <property type="protein sequence ID" value="ERH31877.1"/>
    <property type="molecule type" value="Genomic_DNA"/>
</dbReference>
<evidence type="ECO:0000313" key="2">
    <source>
        <dbReference type="Proteomes" id="UP000016519"/>
    </source>
</evidence>
<comment type="caution">
    <text evidence="1">The sequence shown here is derived from an EMBL/GenBank/DDBJ whole genome shotgun (WGS) entry which is preliminary data.</text>
</comment>
<protein>
    <submittedName>
        <fullName evidence="1">Uncharacterized protein</fullName>
    </submittedName>
</protein>
<organism evidence="1 2">
    <name type="scientific">Alloscardovia omnicolens F0580</name>
    <dbReference type="NCBI Taxonomy" id="1321816"/>
    <lineage>
        <taxon>Bacteria</taxon>
        <taxon>Bacillati</taxon>
        <taxon>Actinomycetota</taxon>
        <taxon>Actinomycetes</taxon>
        <taxon>Bifidobacteriales</taxon>
        <taxon>Bifidobacteriaceae</taxon>
        <taxon>Alloscardovia</taxon>
    </lineage>
</organism>
<sequence length="50" mass="5270">MADSLFLNIFSISNPFDMSKAARPICVKICVLVGFWPPSGISALALTAVG</sequence>
<evidence type="ECO:0000313" key="1">
    <source>
        <dbReference type="EMBL" id="ERH31877.1"/>
    </source>
</evidence>
<dbReference type="HOGENOM" id="CLU_3113837_0_0_11"/>
<proteinExistence type="predicted"/>
<dbReference type="AlphaFoldDB" id="U1SMJ5"/>
<dbReference type="STRING" id="419015.HMPREF3214_00031"/>
<reference evidence="1 2" key="1">
    <citation type="submission" date="2013-08" db="EMBL/GenBank/DDBJ databases">
        <authorList>
            <person name="Weinstock G."/>
            <person name="Sodergren E."/>
            <person name="Wylie T."/>
            <person name="Fulton L."/>
            <person name="Fulton R."/>
            <person name="Fronick C."/>
            <person name="O'Laughlin M."/>
            <person name="Godfrey J."/>
            <person name="Miner T."/>
            <person name="Herter B."/>
            <person name="Appelbaum E."/>
            <person name="Cordes M."/>
            <person name="Lek S."/>
            <person name="Wollam A."/>
            <person name="Pepin K.H."/>
            <person name="Palsikar V.B."/>
            <person name="Mitreva M."/>
            <person name="Wilson R.K."/>
        </authorList>
    </citation>
    <scope>NUCLEOTIDE SEQUENCE [LARGE SCALE GENOMIC DNA]</scope>
    <source>
        <strain evidence="1 2">F0580</strain>
    </source>
</reference>
<gene>
    <name evidence="1" type="ORF">HMPREF9244_00316</name>
</gene>
<name>U1SMJ5_9BIFI</name>
<dbReference type="Proteomes" id="UP000016519">
    <property type="component" value="Unassembled WGS sequence"/>
</dbReference>
<keyword evidence="2" id="KW-1185">Reference proteome</keyword>
<accession>U1SMJ5</accession>